<gene>
    <name evidence="2" type="ORF">PEVE_00021578</name>
</gene>
<feature type="region of interest" description="Disordered" evidence="1">
    <location>
        <begin position="1"/>
        <end position="20"/>
    </location>
</feature>
<evidence type="ECO:0000256" key="1">
    <source>
        <dbReference type="SAM" id="MobiDB-lite"/>
    </source>
</evidence>
<dbReference type="Proteomes" id="UP001159427">
    <property type="component" value="Unassembled WGS sequence"/>
</dbReference>
<feature type="region of interest" description="Disordered" evidence="1">
    <location>
        <begin position="60"/>
        <end position="104"/>
    </location>
</feature>
<evidence type="ECO:0000313" key="2">
    <source>
        <dbReference type="EMBL" id="CAH3024093.1"/>
    </source>
</evidence>
<proteinExistence type="predicted"/>
<comment type="caution">
    <text evidence="2">The sequence shown here is derived from an EMBL/GenBank/DDBJ whole genome shotgun (WGS) entry which is preliminary data.</text>
</comment>
<feature type="compositionally biased region" description="Basic and acidic residues" evidence="1">
    <location>
        <begin position="86"/>
        <end position="104"/>
    </location>
</feature>
<evidence type="ECO:0000313" key="3">
    <source>
        <dbReference type="Proteomes" id="UP001159427"/>
    </source>
</evidence>
<feature type="compositionally biased region" description="Basic and acidic residues" evidence="1">
    <location>
        <begin position="66"/>
        <end position="78"/>
    </location>
</feature>
<name>A0ABN8M6R0_9CNID</name>
<organism evidence="2 3">
    <name type="scientific">Porites evermanni</name>
    <dbReference type="NCBI Taxonomy" id="104178"/>
    <lineage>
        <taxon>Eukaryota</taxon>
        <taxon>Metazoa</taxon>
        <taxon>Cnidaria</taxon>
        <taxon>Anthozoa</taxon>
        <taxon>Hexacorallia</taxon>
        <taxon>Scleractinia</taxon>
        <taxon>Fungiina</taxon>
        <taxon>Poritidae</taxon>
        <taxon>Porites</taxon>
    </lineage>
</organism>
<protein>
    <submittedName>
        <fullName evidence="2">Uncharacterized protein</fullName>
    </submittedName>
</protein>
<accession>A0ABN8M6R0</accession>
<keyword evidence="3" id="KW-1185">Reference proteome</keyword>
<sequence length="104" mass="11464">MSLTLSRADVSGSRDEALSSVHNQGFEVVTRSTTDIAASSTTNTLIDQSSDPLLSSAVPVFTGEDLTPKDPLERERRLQIQRRKQTKMDGDGSNKQRSRENITQ</sequence>
<reference evidence="2 3" key="1">
    <citation type="submission" date="2022-05" db="EMBL/GenBank/DDBJ databases">
        <authorList>
            <consortium name="Genoscope - CEA"/>
            <person name="William W."/>
        </authorList>
    </citation>
    <scope>NUCLEOTIDE SEQUENCE [LARGE SCALE GENOMIC DNA]</scope>
</reference>
<dbReference type="EMBL" id="CALNXI010000289">
    <property type="protein sequence ID" value="CAH3024093.1"/>
    <property type="molecule type" value="Genomic_DNA"/>
</dbReference>